<protein>
    <submittedName>
        <fullName evidence="2">Uncharacterized protein</fullName>
    </submittedName>
</protein>
<keyword evidence="1" id="KW-1133">Transmembrane helix</keyword>
<accession>A0AAP0EV57</accession>
<dbReference type="Proteomes" id="UP001417504">
    <property type="component" value="Unassembled WGS sequence"/>
</dbReference>
<dbReference type="InterPro" id="IPR036259">
    <property type="entry name" value="MFS_trans_sf"/>
</dbReference>
<gene>
    <name evidence="2" type="ORF">Sjap_021955</name>
</gene>
<dbReference type="Gene3D" id="1.20.1250.20">
    <property type="entry name" value="MFS general substrate transporter like domains"/>
    <property type="match status" value="1"/>
</dbReference>
<keyword evidence="1" id="KW-0812">Transmembrane</keyword>
<proteinExistence type="predicted"/>
<sequence length="164" mass="18920">MWGSGERKTRRKENWALLRVLLAGCWLSLRRDESTEDDMVRYCHYMDSLSDLWLWNRLLIAHVLYIHIYMARDEELHVLSALDSAKTQWYHFTAVVVAGMGFFTDAYDLFCISIVTKLLGRIYNHVEGASKPGTLPPNISAAVPLQSYKPLLMHSWTAPEESTQ</sequence>
<organism evidence="2 3">
    <name type="scientific">Stephania japonica</name>
    <dbReference type="NCBI Taxonomy" id="461633"/>
    <lineage>
        <taxon>Eukaryota</taxon>
        <taxon>Viridiplantae</taxon>
        <taxon>Streptophyta</taxon>
        <taxon>Embryophyta</taxon>
        <taxon>Tracheophyta</taxon>
        <taxon>Spermatophyta</taxon>
        <taxon>Magnoliopsida</taxon>
        <taxon>Ranunculales</taxon>
        <taxon>Menispermaceae</taxon>
        <taxon>Menispermoideae</taxon>
        <taxon>Cissampelideae</taxon>
        <taxon>Stephania</taxon>
    </lineage>
</organism>
<name>A0AAP0EV57_9MAGN</name>
<comment type="caution">
    <text evidence="2">The sequence shown here is derived from an EMBL/GenBank/DDBJ whole genome shotgun (WGS) entry which is preliminary data.</text>
</comment>
<dbReference type="AlphaFoldDB" id="A0AAP0EV57"/>
<feature type="transmembrane region" description="Helical" evidence="1">
    <location>
        <begin position="54"/>
        <end position="71"/>
    </location>
</feature>
<reference evidence="2 3" key="1">
    <citation type="submission" date="2024-01" db="EMBL/GenBank/DDBJ databases">
        <title>Genome assemblies of Stephania.</title>
        <authorList>
            <person name="Yang L."/>
        </authorList>
    </citation>
    <scope>NUCLEOTIDE SEQUENCE [LARGE SCALE GENOMIC DNA]</scope>
    <source>
        <strain evidence="2">QJT</strain>
        <tissue evidence="2">Leaf</tissue>
    </source>
</reference>
<keyword evidence="1" id="KW-0472">Membrane</keyword>
<evidence type="ECO:0000313" key="3">
    <source>
        <dbReference type="Proteomes" id="UP001417504"/>
    </source>
</evidence>
<evidence type="ECO:0000256" key="1">
    <source>
        <dbReference type="SAM" id="Phobius"/>
    </source>
</evidence>
<keyword evidence="3" id="KW-1185">Reference proteome</keyword>
<evidence type="ECO:0000313" key="2">
    <source>
        <dbReference type="EMBL" id="KAK9096458.1"/>
    </source>
</evidence>
<dbReference type="EMBL" id="JBBNAE010000009">
    <property type="protein sequence ID" value="KAK9096458.1"/>
    <property type="molecule type" value="Genomic_DNA"/>
</dbReference>